<dbReference type="PANTHER" id="PTHR33164">
    <property type="entry name" value="TRANSCRIPTIONAL REGULATOR, MARR FAMILY"/>
    <property type="match status" value="1"/>
</dbReference>
<proteinExistence type="predicted"/>
<keyword evidence="4" id="KW-1185">Reference proteome</keyword>
<organism evidence="3 4">
    <name type="scientific">Paenibacillus planticolens</name>
    <dbReference type="NCBI Taxonomy" id="2654976"/>
    <lineage>
        <taxon>Bacteria</taxon>
        <taxon>Bacillati</taxon>
        <taxon>Bacillota</taxon>
        <taxon>Bacilli</taxon>
        <taxon>Bacillales</taxon>
        <taxon>Paenibacillaceae</taxon>
        <taxon>Paenibacillus</taxon>
    </lineage>
</organism>
<protein>
    <submittedName>
        <fullName evidence="3">MarR family transcriptional regulator</fullName>
    </submittedName>
</protein>
<evidence type="ECO:0000259" key="2">
    <source>
        <dbReference type="PROSITE" id="PS50995"/>
    </source>
</evidence>
<dbReference type="SMART" id="SM00347">
    <property type="entry name" value="HTH_MARR"/>
    <property type="match status" value="1"/>
</dbReference>
<dbReference type="Pfam" id="PF12802">
    <property type="entry name" value="MarR_2"/>
    <property type="match status" value="1"/>
</dbReference>
<dbReference type="InterPro" id="IPR036388">
    <property type="entry name" value="WH-like_DNA-bd_sf"/>
</dbReference>
<accession>A0ABX1ZKX4</accession>
<sequence>MSKERLPKAVYEQLAMFRYQIRKFIHFSESAARAHGLTPQYHQLMLAIMGFPGRDYATPKELAERLQVTPHACVELINRCEQLELVYRVPNPDDGRSIFIRLSESGMRILEDLSEIHMNELKNIGLLEFPDEDDLCVT</sequence>
<gene>
    <name evidence="3" type="ORF">GC097_09830</name>
</gene>
<name>A0ABX1ZKX4_9BACL</name>
<dbReference type="InterPro" id="IPR039422">
    <property type="entry name" value="MarR/SlyA-like"/>
</dbReference>
<dbReference type="RefSeq" id="WP_171683163.1">
    <property type="nucleotide sequence ID" value="NZ_WHNZ01000017.1"/>
</dbReference>
<evidence type="ECO:0000313" key="3">
    <source>
        <dbReference type="EMBL" id="NOV00313.1"/>
    </source>
</evidence>
<evidence type="ECO:0000256" key="1">
    <source>
        <dbReference type="ARBA" id="ARBA00023125"/>
    </source>
</evidence>
<dbReference type="PROSITE" id="PS50995">
    <property type="entry name" value="HTH_MARR_2"/>
    <property type="match status" value="1"/>
</dbReference>
<dbReference type="PANTHER" id="PTHR33164:SF104">
    <property type="entry name" value="TRANSCRIPTIONAL REGULATORY PROTEIN"/>
    <property type="match status" value="1"/>
</dbReference>
<keyword evidence="1" id="KW-0238">DNA-binding</keyword>
<feature type="domain" description="HTH marR-type" evidence="2">
    <location>
        <begin position="7"/>
        <end position="138"/>
    </location>
</feature>
<dbReference type="InterPro" id="IPR036390">
    <property type="entry name" value="WH_DNA-bd_sf"/>
</dbReference>
<evidence type="ECO:0000313" key="4">
    <source>
        <dbReference type="Proteomes" id="UP000618579"/>
    </source>
</evidence>
<dbReference type="Gene3D" id="1.10.10.10">
    <property type="entry name" value="Winged helix-like DNA-binding domain superfamily/Winged helix DNA-binding domain"/>
    <property type="match status" value="1"/>
</dbReference>
<comment type="caution">
    <text evidence="3">The sequence shown here is derived from an EMBL/GenBank/DDBJ whole genome shotgun (WGS) entry which is preliminary data.</text>
</comment>
<dbReference type="InterPro" id="IPR000835">
    <property type="entry name" value="HTH_MarR-typ"/>
</dbReference>
<dbReference type="EMBL" id="WHNZ01000017">
    <property type="protein sequence ID" value="NOV00313.1"/>
    <property type="molecule type" value="Genomic_DNA"/>
</dbReference>
<reference evidence="3 4" key="1">
    <citation type="submission" date="2019-10" db="EMBL/GenBank/DDBJ databases">
        <title>Description of Paenibacillus pedi sp. nov.</title>
        <authorList>
            <person name="Carlier A."/>
            <person name="Qi S."/>
        </authorList>
    </citation>
    <scope>NUCLEOTIDE SEQUENCE [LARGE SCALE GENOMIC DNA]</scope>
    <source>
        <strain evidence="3 4">LMG 31457</strain>
    </source>
</reference>
<dbReference type="SUPFAM" id="SSF46785">
    <property type="entry name" value="Winged helix' DNA-binding domain"/>
    <property type="match status" value="1"/>
</dbReference>
<dbReference type="Proteomes" id="UP000618579">
    <property type="component" value="Unassembled WGS sequence"/>
</dbReference>